<dbReference type="EMBL" id="CP032157">
    <property type="protein sequence ID" value="AXY78682.1"/>
    <property type="molecule type" value="Genomic_DNA"/>
</dbReference>
<evidence type="ECO:0000259" key="7">
    <source>
        <dbReference type="Pfam" id="PF02687"/>
    </source>
</evidence>
<dbReference type="GO" id="GO:0022857">
    <property type="term" value="F:transmembrane transporter activity"/>
    <property type="evidence" value="ECO:0007669"/>
    <property type="project" value="TreeGrafter"/>
</dbReference>
<feature type="transmembrane region" description="Helical" evidence="6">
    <location>
        <begin position="280"/>
        <end position="300"/>
    </location>
</feature>
<organism evidence="9 10">
    <name type="scientific">Paraflavitalea soli</name>
    <dbReference type="NCBI Taxonomy" id="2315862"/>
    <lineage>
        <taxon>Bacteria</taxon>
        <taxon>Pseudomonadati</taxon>
        <taxon>Bacteroidota</taxon>
        <taxon>Chitinophagia</taxon>
        <taxon>Chitinophagales</taxon>
        <taxon>Chitinophagaceae</taxon>
        <taxon>Paraflavitalea</taxon>
    </lineage>
</organism>
<keyword evidence="2" id="KW-1003">Cell membrane</keyword>
<dbReference type="InterPro" id="IPR025857">
    <property type="entry name" value="MacB_PCD"/>
</dbReference>
<gene>
    <name evidence="9" type="ORF">D3H65_17225</name>
</gene>
<keyword evidence="10" id="KW-1185">Reference proteome</keyword>
<feature type="transmembrane region" description="Helical" evidence="6">
    <location>
        <begin position="749"/>
        <end position="771"/>
    </location>
</feature>
<reference evidence="9 10" key="1">
    <citation type="submission" date="2018-09" db="EMBL/GenBank/DDBJ databases">
        <title>Genome sequencing of strain 6GH32-13.</title>
        <authorList>
            <person name="Weon H.-Y."/>
            <person name="Heo J."/>
            <person name="Kwon S.-W."/>
        </authorList>
    </citation>
    <scope>NUCLEOTIDE SEQUENCE [LARGE SCALE GENOMIC DNA]</scope>
    <source>
        <strain evidence="9 10">5GH32-13</strain>
    </source>
</reference>
<evidence type="ECO:0000256" key="1">
    <source>
        <dbReference type="ARBA" id="ARBA00004651"/>
    </source>
</evidence>
<evidence type="ECO:0000256" key="5">
    <source>
        <dbReference type="ARBA" id="ARBA00023136"/>
    </source>
</evidence>
<proteinExistence type="predicted"/>
<evidence type="ECO:0000256" key="4">
    <source>
        <dbReference type="ARBA" id="ARBA00022989"/>
    </source>
</evidence>
<evidence type="ECO:0000256" key="6">
    <source>
        <dbReference type="SAM" id="Phobius"/>
    </source>
</evidence>
<dbReference type="InterPro" id="IPR050250">
    <property type="entry name" value="Macrolide_Exporter_MacB"/>
</dbReference>
<evidence type="ECO:0000313" key="10">
    <source>
        <dbReference type="Proteomes" id="UP000263900"/>
    </source>
</evidence>
<comment type="subcellular location">
    <subcellularLocation>
        <location evidence="1">Cell membrane</location>
        <topology evidence="1">Multi-pass membrane protein</topology>
    </subcellularLocation>
</comment>
<protein>
    <submittedName>
        <fullName evidence="9">ABC transporter permease</fullName>
    </submittedName>
</protein>
<keyword evidence="4 6" id="KW-1133">Transmembrane helix</keyword>
<keyword evidence="5 6" id="KW-0472">Membrane</keyword>
<feature type="domain" description="ABC3 transporter permease C-terminal" evidence="7">
    <location>
        <begin position="286"/>
        <end position="397"/>
    </location>
</feature>
<evidence type="ECO:0000313" key="9">
    <source>
        <dbReference type="EMBL" id="AXY78682.1"/>
    </source>
</evidence>
<evidence type="ECO:0000256" key="3">
    <source>
        <dbReference type="ARBA" id="ARBA00022692"/>
    </source>
</evidence>
<feature type="transmembrane region" description="Helical" evidence="6">
    <location>
        <begin position="374"/>
        <end position="400"/>
    </location>
</feature>
<name>A0A3B7MVT6_9BACT</name>
<sequence>MNSGDRINNYVKTSCRTLLRNKTFSAINIIGLAIGMAGAILLLLWIQNIYSFDQFHTKKDRIYQVYSRDKSAGQIEVWGGTSHPVGPGLKAGWPQVEETVRMVWVGAFILKKGDTQLQTQGFLTDPGFFSLFDLPLLKGDPHTALNRPHSIVLTEKTAARLFGKEEAMGKVIRIDSNINFTVTGVLKQLPNNTRFGFDYLVPWSYMKEIGWENDDWTNTSIATYVLLKPGVTEAKANALIGNLIKKNAKATTEIFLHPMAKWQLWSHFENGKIVGGGIDIVRLFGIIAAFILLIACINYMNMSTARSEKRAKEVGIRKVAGAGRHSLVFQFISESLIIALVAGILALLIAQSVLGWFNSLTDVAITIPYHHTGFWLAALGFVVFTGILAGSYPAFYLSAFRPVKVLKGTFKAVHAMVTPRKVLVVVQFTFAIIFIICTVIIYRQILHVQHRDVGINMDKLAFVYVKGNMSKNYRLIKNELLSSGLVTSVTRTNSPVTDIWADTDRYTWEGKDPQTRMRFVQFLSDDDFTQTMGLKVLAGRDINTNLYPTDSTAMLLTESAVKQMGLQQPLGMVIKGEFKDWHVVGVISDFIPGSPFQPVAPIVLQGPDKDWFGAVSFRLKKETPDVLEKVGQVFKKYNPDYPFEYHFTKEAHTNKFRGQQSTGELAAVFAGLTILISCMGLFALATYMAENRIKEVGVRKVLGASVAAIVTLLSTGFLKLVFIAFLVASPLAWWMMHSWLQHFAYRIDIGWWVFGLTGLVSVFIAIATVSYQALKAALSNPVKALRSE</sequence>
<evidence type="ECO:0000256" key="2">
    <source>
        <dbReference type="ARBA" id="ARBA00022475"/>
    </source>
</evidence>
<dbReference type="KEGG" id="pseg:D3H65_17225"/>
<dbReference type="Proteomes" id="UP000263900">
    <property type="component" value="Chromosome"/>
</dbReference>
<feature type="transmembrane region" description="Helical" evidence="6">
    <location>
        <begin position="421"/>
        <end position="442"/>
    </location>
</feature>
<keyword evidence="3 6" id="KW-0812">Transmembrane</keyword>
<feature type="domain" description="MacB-like periplasmic core" evidence="8">
    <location>
        <begin position="25"/>
        <end position="241"/>
    </location>
</feature>
<dbReference type="OrthoDB" id="5933722at2"/>
<dbReference type="Pfam" id="PF02687">
    <property type="entry name" value="FtsX"/>
    <property type="match status" value="2"/>
</dbReference>
<dbReference type="GO" id="GO:0005886">
    <property type="term" value="C:plasma membrane"/>
    <property type="evidence" value="ECO:0007669"/>
    <property type="project" value="UniProtKB-SubCell"/>
</dbReference>
<dbReference type="AlphaFoldDB" id="A0A3B7MVT6"/>
<feature type="transmembrane region" description="Helical" evidence="6">
    <location>
        <begin position="327"/>
        <end position="354"/>
    </location>
</feature>
<dbReference type="Pfam" id="PF12704">
    <property type="entry name" value="MacB_PCD"/>
    <property type="match status" value="1"/>
</dbReference>
<evidence type="ECO:0000259" key="8">
    <source>
        <dbReference type="Pfam" id="PF12704"/>
    </source>
</evidence>
<accession>A0A3B7MVT6</accession>
<feature type="transmembrane region" description="Helical" evidence="6">
    <location>
        <begin position="701"/>
        <end position="729"/>
    </location>
</feature>
<feature type="domain" description="ABC3 transporter permease C-terminal" evidence="7">
    <location>
        <begin position="668"/>
        <end position="777"/>
    </location>
</feature>
<dbReference type="PANTHER" id="PTHR30572:SF18">
    <property type="entry name" value="ABC-TYPE MACROLIDE FAMILY EXPORT SYSTEM PERMEASE COMPONENT 2"/>
    <property type="match status" value="1"/>
</dbReference>
<feature type="transmembrane region" description="Helical" evidence="6">
    <location>
        <begin position="26"/>
        <end position="46"/>
    </location>
</feature>
<dbReference type="PANTHER" id="PTHR30572">
    <property type="entry name" value="MEMBRANE COMPONENT OF TRANSPORTER-RELATED"/>
    <property type="match status" value="1"/>
</dbReference>
<feature type="transmembrane region" description="Helical" evidence="6">
    <location>
        <begin position="665"/>
        <end position="689"/>
    </location>
</feature>
<dbReference type="InterPro" id="IPR003838">
    <property type="entry name" value="ABC3_permease_C"/>
</dbReference>